<dbReference type="AlphaFoldDB" id="A0A151WJ13"/>
<dbReference type="Proteomes" id="UP000075809">
    <property type="component" value="Unassembled WGS sequence"/>
</dbReference>
<sequence>NRERVETSTNECPTSGGCPGGAYGRSSISFPSESVLVTIDRFLTSLGNVSCEICRSTWKHKAGNERRSASFEENPAGR</sequence>
<accession>A0A151WJ13</accession>
<dbReference type="EMBL" id="KQ983049">
    <property type="protein sequence ID" value="KYQ47837.1"/>
    <property type="molecule type" value="Genomic_DNA"/>
</dbReference>
<feature type="region of interest" description="Disordered" evidence="1">
    <location>
        <begin position="1"/>
        <end position="23"/>
    </location>
</feature>
<evidence type="ECO:0000256" key="1">
    <source>
        <dbReference type="SAM" id="MobiDB-lite"/>
    </source>
</evidence>
<evidence type="ECO:0000313" key="2">
    <source>
        <dbReference type="EMBL" id="KYQ47837.1"/>
    </source>
</evidence>
<organism evidence="2 3">
    <name type="scientific">Mycetomoellerius zeteki</name>
    <dbReference type="NCBI Taxonomy" id="64791"/>
    <lineage>
        <taxon>Eukaryota</taxon>
        <taxon>Metazoa</taxon>
        <taxon>Ecdysozoa</taxon>
        <taxon>Arthropoda</taxon>
        <taxon>Hexapoda</taxon>
        <taxon>Insecta</taxon>
        <taxon>Pterygota</taxon>
        <taxon>Neoptera</taxon>
        <taxon>Endopterygota</taxon>
        <taxon>Hymenoptera</taxon>
        <taxon>Apocrita</taxon>
        <taxon>Aculeata</taxon>
        <taxon>Formicoidea</taxon>
        <taxon>Formicidae</taxon>
        <taxon>Myrmicinae</taxon>
        <taxon>Mycetomoellerius</taxon>
    </lineage>
</organism>
<name>A0A151WJ13_9HYME</name>
<evidence type="ECO:0000313" key="3">
    <source>
        <dbReference type="Proteomes" id="UP000075809"/>
    </source>
</evidence>
<keyword evidence="3" id="KW-1185">Reference proteome</keyword>
<gene>
    <name evidence="2" type="ORF">ALC60_13103</name>
</gene>
<proteinExistence type="predicted"/>
<feature type="non-terminal residue" evidence="2">
    <location>
        <position position="1"/>
    </location>
</feature>
<protein>
    <submittedName>
        <fullName evidence="2">Uncharacterized protein</fullName>
    </submittedName>
</protein>
<reference evidence="2 3" key="1">
    <citation type="submission" date="2015-09" db="EMBL/GenBank/DDBJ databases">
        <title>Trachymyrmex zeteki WGS genome.</title>
        <authorList>
            <person name="Nygaard S."/>
            <person name="Hu H."/>
            <person name="Boomsma J."/>
            <person name="Zhang G."/>
        </authorList>
    </citation>
    <scope>NUCLEOTIDE SEQUENCE [LARGE SCALE GENOMIC DNA]</scope>
    <source>
        <strain evidence="2">Tzet28-1</strain>
        <tissue evidence="2">Whole body</tissue>
    </source>
</reference>